<proteinExistence type="inferred from homology"/>
<dbReference type="Pfam" id="PF02183">
    <property type="entry name" value="HALZ"/>
    <property type="match status" value="1"/>
</dbReference>
<dbReference type="SMART" id="SM00340">
    <property type="entry name" value="HALZ"/>
    <property type="match status" value="1"/>
</dbReference>
<dbReference type="SMART" id="SM00389">
    <property type="entry name" value="HOX"/>
    <property type="match status" value="1"/>
</dbReference>
<feature type="compositionally biased region" description="Polar residues" evidence="11">
    <location>
        <begin position="19"/>
        <end position="28"/>
    </location>
</feature>
<comment type="caution">
    <text evidence="13">The sequence shown here is derived from an EMBL/GenBank/DDBJ whole genome shotgun (WGS) entry which is preliminary data.</text>
</comment>
<feature type="coiled-coil region" evidence="10">
    <location>
        <begin position="180"/>
        <end position="217"/>
    </location>
</feature>
<evidence type="ECO:0000313" key="13">
    <source>
        <dbReference type="EMBL" id="MCD7450044.1"/>
    </source>
</evidence>
<keyword evidence="6" id="KW-0804">Transcription</keyword>
<organism evidence="13 14">
    <name type="scientific">Datura stramonium</name>
    <name type="common">Jimsonweed</name>
    <name type="synonym">Common thornapple</name>
    <dbReference type="NCBI Taxonomy" id="4076"/>
    <lineage>
        <taxon>Eukaryota</taxon>
        <taxon>Viridiplantae</taxon>
        <taxon>Streptophyta</taxon>
        <taxon>Embryophyta</taxon>
        <taxon>Tracheophyta</taxon>
        <taxon>Spermatophyta</taxon>
        <taxon>Magnoliopsida</taxon>
        <taxon>eudicotyledons</taxon>
        <taxon>Gunneridae</taxon>
        <taxon>Pentapetalae</taxon>
        <taxon>asterids</taxon>
        <taxon>lamiids</taxon>
        <taxon>Solanales</taxon>
        <taxon>Solanaceae</taxon>
        <taxon>Solanoideae</taxon>
        <taxon>Datureae</taxon>
        <taxon>Datura</taxon>
    </lineage>
</organism>
<gene>
    <name evidence="13" type="ORF">HAX54_003100</name>
</gene>
<dbReference type="PANTHER" id="PTHR45714">
    <property type="entry name" value="HOMEOBOX-LEUCINE ZIPPER PROTEIN HAT14"/>
    <property type="match status" value="1"/>
</dbReference>
<keyword evidence="3" id="KW-0805">Transcription regulation</keyword>
<dbReference type="CDD" id="cd00086">
    <property type="entry name" value="homeodomain"/>
    <property type="match status" value="1"/>
</dbReference>
<dbReference type="PROSITE" id="PS50071">
    <property type="entry name" value="HOMEOBOX_2"/>
    <property type="match status" value="1"/>
</dbReference>
<evidence type="ECO:0000256" key="8">
    <source>
        <dbReference type="PROSITE-ProRule" id="PRU00108"/>
    </source>
</evidence>
<dbReference type="InterPro" id="IPR017970">
    <property type="entry name" value="Homeobox_CS"/>
</dbReference>
<evidence type="ECO:0000313" key="14">
    <source>
        <dbReference type="Proteomes" id="UP000823775"/>
    </source>
</evidence>
<name>A0ABS8RTU3_DATST</name>
<protein>
    <recommendedName>
        <fullName evidence="12">Homeobox domain-containing protein</fullName>
    </recommendedName>
</protein>
<keyword evidence="10" id="KW-0175">Coiled coil</keyword>
<keyword evidence="5 8" id="KW-0371">Homeobox</keyword>
<keyword evidence="7 8" id="KW-0539">Nucleus</keyword>
<evidence type="ECO:0000256" key="1">
    <source>
        <dbReference type="ARBA" id="ARBA00004123"/>
    </source>
</evidence>
<feature type="compositionally biased region" description="Low complexity" evidence="11">
    <location>
        <begin position="7"/>
        <end position="18"/>
    </location>
</feature>
<dbReference type="PROSITE" id="PS00027">
    <property type="entry name" value="HOMEOBOX_1"/>
    <property type="match status" value="1"/>
</dbReference>
<dbReference type="SUPFAM" id="SSF46689">
    <property type="entry name" value="Homeodomain-like"/>
    <property type="match status" value="1"/>
</dbReference>
<dbReference type="PANTHER" id="PTHR45714:SF81">
    <property type="entry name" value="HOMEOBOX-LEUCINE ZIPPER PROTEIN HAT22-LIKE"/>
    <property type="match status" value="1"/>
</dbReference>
<dbReference type="InterPro" id="IPR050762">
    <property type="entry name" value="HD-ZIP_Homeobox_LZ_Class_II"/>
</dbReference>
<feature type="domain" description="Homeobox" evidence="12">
    <location>
        <begin position="121"/>
        <end position="181"/>
    </location>
</feature>
<evidence type="ECO:0000256" key="4">
    <source>
        <dbReference type="ARBA" id="ARBA00023125"/>
    </source>
</evidence>
<evidence type="ECO:0000256" key="7">
    <source>
        <dbReference type="ARBA" id="ARBA00023242"/>
    </source>
</evidence>
<sequence length="275" mass="31120">MICNTRLSLSLGSSTTTTPADQNNNKGKSTQEDDHQELTLCLSNSSDHHEYLTNCNMINNPQLLGGVNSSISVSSFSNTSVKRERDASSQLEEEVENLETKKVVLISPKVNVDVDDDNEYGGGTRKKLRLTKEQSDVLEDSFKQHTTLNSKQKRDLARRLSLRPRQVEVWFQNRRARTKLKQTEVDCEILRKCYEELKEENKRLNKEIQELKSLKMSAVPFRVQLSAATLSMCPSCDRTYGGAATDSSTKISYSIGDQKPHFYGIPSQIHQQQLC</sequence>
<dbReference type="Proteomes" id="UP000823775">
    <property type="component" value="Unassembled WGS sequence"/>
</dbReference>
<accession>A0ABS8RTU3</accession>
<evidence type="ECO:0000256" key="10">
    <source>
        <dbReference type="SAM" id="Coils"/>
    </source>
</evidence>
<keyword evidence="14" id="KW-1185">Reference proteome</keyword>
<evidence type="ECO:0000256" key="6">
    <source>
        <dbReference type="ARBA" id="ARBA00023163"/>
    </source>
</evidence>
<dbReference type="InterPro" id="IPR003106">
    <property type="entry name" value="Leu_zip_homeo"/>
</dbReference>
<dbReference type="EMBL" id="JACEIK010000114">
    <property type="protein sequence ID" value="MCD7450044.1"/>
    <property type="molecule type" value="Genomic_DNA"/>
</dbReference>
<feature type="DNA-binding region" description="Homeobox" evidence="8">
    <location>
        <begin position="123"/>
        <end position="182"/>
    </location>
</feature>
<dbReference type="InterPro" id="IPR001356">
    <property type="entry name" value="HD"/>
</dbReference>
<evidence type="ECO:0000256" key="11">
    <source>
        <dbReference type="SAM" id="MobiDB-lite"/>
    </source>
</evidence>
<dbReference type="Gene3D" id="1.10.10.60">
    <property type="entry name" value="Homeodomain-like"/>
    <property type="match status" value="1"/>
</dbReference>
<evidence type="ECO:0000256" key="2">
    <source>
        <dbReference type="ARBA" id="ARBA00006074"/>
    </source>
</evidence>
<comment type="subcellular location">
    <subcellularLocation>
        <location evidence="1 8 9">Nucleus</location>
    </subcellularLocation>
</comment>
<reference evidence="13 14" key="1">
    <citation type="journal article" date="2021" name="BMC Genomics">
        <title>Datura genome reveals duplications of psychoactive alkaloid biosynthetic genes and high mutation rate following tissue culture.</title>
        <authorList>
            <person name="Rajewski A."/>
            <person name="Carter-House D."/>
            <person name="Stajich J."/>
            <person name="Litt A."/>
        </authorList>
    </citation>
    <scope>NUCLEOTIDE SEQUENCE [LARGE SCALE GENOMIC DNA]</scope>
    <source>
        <strain evidence="13">AR-01</strain>
    </source>
</reference>
<feature type="region of interest" description="Disordered" evidence="11">
    <location>
        <begin position="1"/>
        <end position="35"/>
    </location>
</feature>
<evidence type="ECO:0000256" key="5">
    <source>
        <dbReference type="ARBA" id="ARBA00023155"/>
    </source>
</evidence>
<keyword evidence="4 8" id="KW-0238">DNA-binding</keyword>
<dbReference type="Pfam" id="PF00046">
    <property type="entry name" value="Homeodomain"/>
    <property type="match status" value="1"/>
</dbReference>
<dbReference type="InterPro" id="IPR009057">
    <property type="entry name" value="Homeodomain-like_sf"/>
</dbReference>
<comment type="similarity">
    <text evidence="2">Belongs to the HD-ZIP homeobox family. Class II subfamily.</text>
</comment>
<evidence type="ECO:0000256" key="9">
    <source>
        <dbReference type="RuleBase" id="RU000682"/>
    </source>
</evidence>
<evidence type="ECO:0000256" key="3">
    <source>
        <dbReference type="ARBA" id="ARBA00023015"/>
    </source>
</evidence>
<evidence type="ECO:0000259" key="12">
    <source>
        <dbReference type="PROSITE" id="PS50071"/>
    </source>
</evidence>